<comment type="caution">
    <text evidence="1">The sequence shown here is derived from an EMBL/GenBank/DDBJ whole genome shotgun (WGS) entry which is preliminary data.</text>
</comment>
<protein>
    <submittedName>
        <fullName evidence="1">Uncharacterized protein</fullName>
    </submittedName>
</protein>
<sequence>MTTGEFGTFPLNKGKKKSWAHGQENCNAVGRKREIRHFSIKGKRVVRGKWGVGRRKESTREEMGEAEGNRISAAPLGPRVFEVTPEPQQRNYGIGGSKEKVEEDLLFRGSQLCVQAFYQSKTPCAFLETF</sequence>
<accession>A0A7J7XBB1</accession>
<keyword evidence="2" id="KW-1185">Reference proteome</keyword>
<proteinExistence type="predicted"/>
<dbReference type="EMBL" id="JACAGB010000008">
    <property type="protein sequence ID" value="KAF6346922.1"/>
    <property type="molecule type" value="Genomic_DNA"/>
</dbReference>
<organism evidence="1 2">
    <name type="scientific">Pipistrellus kuhlii</name>
    <name type="common">Kuhl's pipistrelle</name>
    <dbReference type="NCBI Taxonomy" id="59472"/>
    <lineage>
        <taxon>Eukaryota</taxon>
        <taxon>Metazoa</taxon>
        <taxon>Chordata</taxon>
        <taxon>Craniata</taxon>
        <taxon>Vertebrata</taxon>
        <taxon>Euteleostomi</taxon>
        <taxon>Mammalia</taxon>
        <taxon>Eutheria</taxon>
        <taxon>Laurasiatheria</taxon>
        <taxon>Chiroptera</taxon>
        <taxon>Yangochiroptera</taxon>
        <taxon>Vespertilionidae</taxon>
        <taxon>Pipistrellus</taxon>
    </lineage>
</organism>
<evidence type="ECO:0000313" key="2">
    <source>
        <dbReference type="Proteomes" id="UP000558488"/>
    </source>
</evidence>
<dbReference type="AlphaFoldDB" id="A0A7J7XBB1"/>
<name>A0A7J7XBB1_PIPKU</name>
<dbReference type="Proteomes" id="UP000558488">
    <property type="component" value="Unassembled WGS sequence"/>
</dbReference>
<reference evidence="1 2" key="1">
    <citation type="journal article" date="2020" name="Nature">
        <title>Six reference-quality genomes reveal evolution of bat adaptations.</title>
        <authorList>
            <person name="Jebb D."/>
            <person name="Huang Z."/>
            <person name="Pippel M."/>
            <person name="Hughes G.M."/>
            <person name="Lavrichenko K."/>
            <person name="Devanna P."/>
            <person name="Winkler S."/>
            <person name="Jermiin L.S."/>
            <person name="Skirmuntt E.C."/>
            <person name="Katzourakis A."/>
            <person name="Burkitt-Gray L."/>
            <person name="Ray D.A."/>
            <person name="Sullivan K.A.M."/>
            <person name="Roscito J.G."/>
            <person name="Kirilenko B.M."/>
            <person name="Davalos L.M."/>
            <person name="Corthals A.P."/>
            <person name="Power M.L."/>
            <person name="Jones G."/>
            <person name="Ransome R.D."/>
            <person name="Dechmann D.K.N."/>
            <person name="Locatelli A.G."/>
            <person name="Puechmaille S.J."/>
            <person name="Fedrigo O."/>
            <person name="Jarvis E.D."/>
            <person name="Hiller M."/>
            <person name="Vernes S.C."/>
            <person name="Myers E.W."/>
            <person name="Teeling E.C."/>
        </authorList>
    </citation>
    <scope>NUCLEOTIDE SEQUENCE [LARGE SCALE GENOMIC DNA]</scope>
    <source>
        <strain evidence="1">MPipKuh1</strain>
        <tissue evidence="1">Flight muscle</tissue>
    </source>
</reference>
<evidence type="ECO:0000313" key="1">
    <source>
        <dbReference type="EMBL" id="KAF6346922.1"/>
    </source>
</evidence>
<gene>
    <name evidence="1" type="ORF">mPipKuh1_010656</name>
</gene>